<evidence type="ECO:0000256" key="3">
    <source>
        <dbReference type="ARBA" id="ARBA00023002"/>
    </source>
</evidence>
<keyword evidence="3" id="KW-0560">Oxidoreductase</keyword>
<gene>
    <name evidence="5" type="ORF">THAOC_34712</name>
</gene>
<reference evidence="5 6" key="1">
    <citation type="journal article" date="2012" name="Genome Biol.">
        <title>Genome and low-iron response of an oceanic diatom adapted to chronic iron limitation.</title>
        <authorList>
            <person name="Lommer M."/>
            <person name="Specht M."/>
            <person name="Roy A.S."/>
            <person name="Kraemer L."/>
            <person name="Andreson R."/>
            <person name="Gutowska M.A."/>
            <person name="Wolf J."/>
            <person name="Bergner S.V."/>
            <person name="Schilhabel M.B."/>
            <person name="Klostermeier U.C."/>
            <person name="Beiko R.G."/>
            <person name="Rosenstiel P."/>
            <person name="Hippler M."/>
            <person name="Laroche J."/>
        </authorList>
    </citation>
    <scope>NUCLEOTIDE SEQUENCE [LARGE SCALE GENOMIC DNA]</scope>
    <source>
        <strain evidence="5 6">CCMP1005</strain>
    </source>
</reference>
<dbReference type="InterPro" id="IPR051821">
    <property type="entry name" value="Asp/Asn_beta-hydroxylase"/>
</dbReference>
<protein>
    <recommendedName>
        <fullName evidence="4">Aspartyl/asparaginy/proline hydroxylase domain-containing protein</fullName>
    </recommendedName>
</protein>
<feature type="domain" description="Aspartyl/asparaginy/proline hydroxylase" evidence="4">
    <location>
        <begin position="374"/>
        <end position="544"/>
    </location>
</feature>
<dbReference type="SUPFAM" id="SSF51197">
    <property type="entry name" value="Clavaminate synthase-like"/>
    <property type="match status" value="1"/>
</dbReference>
<dbReference type="InterPro" id="IPR027443">
    <property type="entry name" value="IPNS-like_sf"/>
</dbReference>
<accession>K0R309</accession>
<comment type="similarity">
    <text evidence="1">Belongs to the aspartyl/asparaginyl beta-hydroxylase family.</text>
</comment>
<dbReference type="GO" id="GO:0016020">
    <property type="term" value="C:membrane"/>
    <property type="evidence" value="ECO:0007669"/>
    <property type="project" value="TreeGrafter"/>
</dbReference>
<sequence>MNGSVCLCRRPSRNNRSTSTTRHHAALNVTGKKVASCDDVELLIDGFLADGSSADDDGDYVDPVQIFESDDAYSLSCRSPLDSRHDDEARTILGISETLQAGANAPVVHLEVVEPCLDAAYAGEIGSQHPHREWIRNDTPHLAKLKGVNNIHELKVLDLTRMQDERRRKGGGSDHLYTVDSPGNVLHLLRSLLQLNVGDCPPSDAAARLHTASPWYDVLPNHSHHLFGILLRNPTTDELDRWSKLERDEVNELLSFRVGDAAPSHFLHSASQLSFGGNFAQILQAAQRSRENRDRKRAMLAIYRHHSPRELLAKPRFLDRNSIGCLEEVYVEEKSETNSKPEDCNPIVKMRFVSPPYQSHSHEYPGLLDELIRNIASVREEASRIPQWTAWPERNHYGDEQSSSDPTVPASWTVFPLCYTFPANDLSRRKFVDKTCSFVPETTRLLRALGPALRTALFSRLNPRTRLNTHTGWSDLANHVLRVHIPLAVPGGDYSAGLCGTWVDGCVETHEAGRIVCFDDSKVHRAYNYTDEERVVLIVDLLRPSTLPPGHAVGGHTDALDEFIRSVG</sequence>
<dbReference type="Gene3D" id="2.60.120.330">
    <property type="entry name" value="B-lactam Antibiotic, Isopenicillin N Synthase, Chain"/>
    <property type="match status" value="1"/>
</dbReference>
<dbReference type="PANTHER" id="PTHR46332">
    <property type="entry name" value="ASPARTATE BETA-HYDROXYLASE DOMAIN-CONTAINING PROTEIN 2"/>
    <property type="match status" value="1"/>
</dbReference>
<evidence type="ECO:0000256" key="1">
    <source>
        <dbReference type="ARBA" id="ARBA00007730"/>
    </source>
</evidence>
<organism evidence="5 6">
    <name type="scientific">Thalassiosira oceanica</name>
    <name type="common">Marine diatom</name>
    <dbReference type="NCBI Taxonomy" id="159749"/>
    <lineage>
        <taxon>Eukaryota</taxon>
        <taxon>Sar</taxon>
        <taxon>Stramenopiles</taxon>
        <taxon>Ochrophyta</taxon>
        <taxon>Bacillariophyta</taxon>
        <taxon>Coscinodiscophyceae</taxon>
        <taxon>Thalassiosirophycidae</taxon>
        <taxon>Thalassiosirales</taxon>
        <taxon>Thalassiosiraceae</taxon>
        <taxon>Thalassiosira</taxon>
    </lineage>
</organism>
<dbReference type="eggNOG" id="ENOG502S66E">
    <property type="taxonomic scope" value="Eukaryota"/>
</dbReference>
<dbReference type="EMBL" id="AGNL01047641">
    <property type="protein sequence ID" value="EJK46615.1"/>
    <property type="molecule type" value="Genomic_DNA"/>
</dbReference>
<evidence type="ECO:0000313" key="5">
    <source>
        <dbReference type="EMBL" id="EJK46615.1"/>
    </source>
</evidence>
<dbReference type="InterPro" id="IPR007803">
    <property type="entry name" value="Asp/Arg/Pro-Hydrxlase"/>
</dbReference>
<dbReference type="Pfam" id="PF05118">
    <property type="entry name" value="Asp_Arg_Hydrox"/>
    <property type="match status" value="1"/>
</dbReference>
<dbReference type="PANTHER" id="PTHR46332:SF5">
    <property type="entry name" value="ASPARTATE BETA-HYDROXYLASE DOMAIN CONTAINING 2"/>
    <property type="match status" value="1"/>
</dbReference>
<evidence type="ECO:0000313" key="6">
    <source>
        <dbReference type="Proteomes" id="UP000266841"/>
    </source>
</evidence>
<keyword evidence="6" id="KW-1185">Reference proteome</keyword>
<keyword evidence="2" id="KW-0223">Dioxygenase</keyword>
<name>K0R309_THAOC</name>
<dbReference type="GO" id="GO:0051213">
    <property type="term" value="F:dioxygenase activity"/>
    <property type="evidence" value="ECO:0007669"/>
    <property type="project" value="UniProtKB-KW"/>
</dbReference>
<proteinExistence type="inferred from homology"/>
<evidence type="ECO:0000259" key="4">
    <source>
        <dbReference type="Pfam" id="PF05118"/>
    </source>
</evidence>
<dbReference type="AlphaFoldDB" id="K0R309"/>
<dbReference type="Proteomes" id="UP000266841">
    <property type="component" value="Unassembled WGS sequence"/>
</dbReference>
<evidence type="ECO:0000256" key="2">
    <source>
        <dbReference type="ARBA" id="ARBA00022964"/>
    </source>
</evidence>
<comment type="caution">
    <text evidence="5">The sequence shown here is derived from an EMBL/GenBank/DDBJ whole genome shotgun (WGS) entry which is preliminary data.</text>
</comment>
<dbReference type="OrthoDB" id="438431at2759"/>